<name>A0A7J0DE80_9ERIC</name>
<evidence type="ECO:0000313" key="7">
    <source>
        <dbReference type="Proteomes" id="UP000585474"/>
    </source>
</evidence>
<proteinExistence type="predicted"/>
<evidence type="ECO:0000256" key="2">
    <source>
        <dbReference type="ARBA" id="ARBA00022723"/>
    </source>
</evidence>
<keyword evidence="5" id="KW-0503">Monooxygenase</keyword>
<reference evidence="7" key="1">
    <citation type="submission" date="2019-07" db="EMBL/GenBank/DDBJ databases">
        <title>De Novo Assembly of kiwifruit Actinidia rufa.</title>
        <authorList>
            <person name="Sugita-Konishi S."/>
            <person name="Sato K."/>
            <person name="Mori E."/>
            <person name="Abe Y."/>
            <person name="Kisaki G."/>
            <person name="Hamano K."/>
            <person name="Suezawa K."/>
            <person name="Otani M."/>
            <person name="Fukuda T."/>
            <person name="Manabe T."/>
            <person name="Gomi K."/>
            <person name="Tabuchi M."/>
            <person name="Akimitsu K."/>
            <person name="Kataoka I."/>
        </authorList>
    </citation>
    <scope>NUCLEOTIDE SEQUENCE [LARGE SCALE GENOMIC DNA]</scope>
    <source>
        <strain evidence="7">cv. Fuchu</strain>
    </source>
</reference>
<dbReference type="AlphaFoldDB" id="A0A7J0DE80"/>
<dbReference type="Pfam" id="PF00067">
    <property type="entry name" value="p450"/>
    <property type="match status" value="1"/>
</dbReference>
<keyword evidence="7" id="KW-1185">Reference proteome</keyword>
<evidence type="ECO:0000256" key="3">
    <source>
        <dbReference type="ARBA" id="ARBA00023002"/>
    </source>
</evidence>
<comment type="caution">
    <text evidence="6">The sequence shown here is derived from an EMBL/GenBank/DDBJ whole genome shotgun (WGS) entry which is preliminary data.</text>
</comment>
<dbReference type="InterPro" id="IPR050651">
    <property type="entry name" value="Plant_Cytochrome_P450_Monoox"/>
</dbReference>
<gene>
    <name evidence="6" type="ORF">Acr_00g0026680</name>
</gene>
<dbReference type="InterPro" id="IPR001128">
    <property type="entry name" value="Cyt_P450"/>
</dbReference>
<sequence length="85" mass="9198">MDSCTVAGYNVPDGTYLIVNIWKIQRDPRIWINPSAFKPERFALRVGQAVLPGCVVCSSIPSPDPCPSPSRVQFGKPAGFAGGYE</sequence>
<dbReference type="SUPFAM" id="SSF48264">
    <property type="entry name" value="Cytochrome P450"/>
    <property type="match status" value="1"/>
</dbReference>
<dbReference type="GO" id="GO:0005506">
    <property type="term" value="F:iron ion binding"/>
    <property type="evidence" value="ECO:0007669"/>
    <property type="project" value="InterPro"/>
</dbReference>
<dbReference type="GO" id="GO:0016705">
    <property type="term" value="F:oxidoreductase activity, acting on paired donors, with incorporation or reduction of molecular oxygen"/>
    <property type="evidence" value="ECO:0007669"/>
    <property type="project" value="InterPro"/>
</dbReference>
<dbReference type="PANTHER" id="PTHR47947">
    <property type="entry name" value="CYTOCHROME P450 82C3-RELATED"/>
    <property type="match status" value="1"/>
</dbReference>
<evidence type="ECO:0000313" key="6">
    <source>
        <dbReference type="EMBL" id="GFS33159.1"/>
    </source>
</evidence>
<dbReference type="GO" id="GO:0020037">
    <property type="term" value="F:heme binding"/>
    <property type="evidence" value="ECO:0007669"/>
    <property type="project" value="InterPro"/>
</dbReference>
<evidence type="ECO:0000256" key="4">
    <source>
        <dbReference type="ARBA" id="ARBA00023004"/>
    </source>
</evidence>
<dbReference type="GO" id="GO:0004497">
    <property type="term" value="F:monooxygenase activity"/>
    <property type="evidence" value="ECO:0007669"/>
    <property type="project" value="UniProtKB-KW"/>
</dbReference>
<keyword evidence="1" id="KW-0349">Heme</keyword>
<dbReference type="EMBL" id="BJWL01000182">
    <property type="protein sequence ID" value="GFS33159.1"/>
    <property type="molecule type" value="Genomic_DNA"/>
</dbReference>
<dbReference type="OrthoDB" id="2789670at2759"/>
<organism evidence="6 7">
    <name type="scientific">Actinidia rufa</name>
    <dbReference type="NCBI Taxonomy" id="165716"/>
    <lineage>
        <taxon>Eukaryota</taxon>
        <taxon>Viridiplantae</taxon>
        <taxon>Streptophyta</taxon>
        <taxon>Embryophyta</taxon>
        <taxon>Tracheophyta</taxon>
        <taxon>Spermatophyta</taxon>
        <taxon>Magnoliopsida</taxon>
        <taxon>eudicotyledons</taxon>
        <taxon>Gunneridae</taxon>
        <taxon>Pentapetalae</taxon>
        <taxon>asterids</taxon>
        <taxon>Ericales</taxon>
        <taxon>Actinidiaceae</taxon>
        <taxon>Actinidia</taxon>
    </lineage>
</organism>
<accession>A0A7J0DE80</accession>
<keyword evidence="2" id="KW-0479">Metal-binding</keyword>
<keyword evidence="3" id="KW-0560">Oxidoreductase</keyword>
<evidence type="ECO:0000256" key="5">
    <source>
        <dbReference type="ARBA" id="ARBA00023033"/>
    </source>
</evidence>
<dbReference type="InterPro" id="IPR036396">
    <property type="entry name" value="Cyt_P450_sf"/>
</dbReference>
<dbReference type="PANTHER" id="PTHR47947:SF19">
    <property type="entry name" value="CYTOCHROME P450 82C3-RELATED"/>
    <property type="match status" value="1"/>
</dbReference>
<dbReference type="Proteomes" id="UP000585474">
    <property type="component" value="Unassembled WGS sequence"/>
</dbReference>
<keyword evidence="4" id="KW-0408">Iron</keyword>
<dbReference type="Gene3D" id="1.10.630.10">
    <property type="entry name" value="Cytochrome P450"/>
    <property type="match status" value="1"/>
</dbReference>
<protein>
    <submittedName>
        <fullName evidence="6">Cytochrome P450, family 82, subfamily C, polypeptide 3</fullName>
    </submittedName>
</protein>
<evidence type="ECO:0000256" key="1">
    <source>
        <dbReference type="ARBA" id="ARBA00022617"/>
    </source>
</evidence>